<organism evidence="5 7">
    <name type="scientific">Ilex paraguariensis</name>
    <name type="common">yerba mate</name>
    <dbReference type="NCBI Taxonomy" id="185542"/>
    <lineage>
        <taxon>Eukaryota</taxon>
        <taxon>Viridiplantae</taxon>
        <taxon>Streptophyta</taxon>
        <taxon>Embryophyta</taxon>
        <taxon>Tracheophyta</taxon>
        <taxon>Spermatophyta</taxon>
        <taxon>Magnoliopsida</taxon>
        <taxon>eudicotyledons</taxon>
        <taxon>Gunneridae</taxon>
        <taxon>Pentapetalae</taxon>
        <taxon>asterids</taxon>
        <taxon>campanulids</taxon>
        <taxon>Aquifoliales</taxon>
        <taxon>Aquifoliaceae</taxon>
        <taxon>Ilex</taxon>
    </lineage>
</organism>
<comment type="similarity">
    <text evidence="3">Belongs to the archaeal Rpo11/eukaryotic RPB11/RPC19 RNA polymerase subunit family.</text>
</comment>
<keyword evidence="1" id="KW-0240">DNA-directed RNA polymerase</keyword>
<dbReference type="Pfam" id="PF13656">
    <property type="entry name" value="RNA_pol_L_2"/>
    <property type="match status" value="1"/>
</dbReference>
<dbReference type="PANTHER" id="PTHR13946">
    <property type="entry name" value="DNA-DIRECTED RNA POLYMERASE I,II,III"/>
    <property type="match status" value="1"/>
</dbReference>
<evidence type="ECO:0000259" key="4">
    <source>
        <dbReference type="Pfam" id="PF13656"/>
    </source>
</evidence>
<reference evidence="5 7" key="1">
    <citation type="submission" date="2024-02" db="EMBL/GenBank/DDBJ databases">
        <authorList>
            <person name="Vignale AGUSTIN F."/>
            <person name="Sosa J E."/>
            <person name="Modenutti C."/>
        </authorList>
    </citation>
    <scope>NUCLEOTIDE SEQUENCE [LARGE SCALE GENOMIC DNA]</scope>
</reference>
<evidence type="ECO:0000256" key="2">
    <source>
        <dbReference type="ARBA" id="ARBA00023163"/>
    </source>
</evidence>
<name>A0ABC8S742_9AQUA</name>
<keyword evidence="7" id="KW-1185">Reference proteome</keyword>
<evidence type="ECO:0000313" key="5">
    <source>
        <dbReference type="EMBL" id="CAK9153021.1"/>
    </source>
</evidence>
<dbReference type="GO" id="GO:0000428">
    <property type="term" value="C:DNA-directed RNA polymerase complex"/>
    <property type="evidence" value="ECO:0007669"/>
    <property type="project" value="UniProtKB-KW"/>
</dbReference>
<evidence type="ECO:0000313" key="6">
    <source>
        <dbReference type="EMBL" id="CAK9175015.1"/>
    </source>
</evidence>
<keyword evidence="2" id="KW-0804">Transcription</keyword>
<evidence type="ECO:0000256" key="3">
    <source>
        <dbReference type="ARBA" id="ARBA00025751"/>
    </source>
</evidence>
<sequence length="170" mass="19870">MNAPNHYKRFVIPESTKKVPYERDTKMINTGSFTIEKEDHTIGNKVRMQLHRDENVLFTEIKNSYLVAAKTGERFAVPSSIYVDKNGEFNVDAESCMLRCEDWRRSWLEDLVFSIHSHQRLRKSVELENTWIQLIGIPSHLWCNEFFIAIGNYVGVFVRIDSTIVLDKKS</sequence>
<accession>A0ABC8S742</accession>
<dbReference type="Gene3D" id="3.30.1360.10">
    <property type="entry name" value="RNA polymerase, RBP11-like subunit"/>
    <property type="match status" value="1"/>
</dbReference>
<dbReference type="InterPro" id="IPR009025">
    <property type="entry name" value="RBP11-like_dimer"/>
</dbReference>
<dbReference type="PANTHER" id="PTHR13946:SF16">
    <property type="entry name" value="DNA-DIRECTED RNA POLYMERASE II SUBUNIT RPB11"/>
    <property type="match status" value="1"/>
</dbReference>
<dbReference type="AlphaFoldDB" id="A0ABC8S742"/>
<dbReference type="Proteomes" id="UP001642360">
    <property type="component" value="Unassembled WGS sequence"/>
</dbReference>
<proteinExistence type="inferred from homology"/>
<dbReference type="EMBL" id="CAUOFW020002325">
    <property type="protein sequence ID" value="CAK9153021.1"/>
    <property type="molecule type" value="Genomic_DNA"/>
</dbReference>
<dbReference type="SUPFAM" id="SSF55257">
    <property type="entry name" value="RBP11-like subunits of RNA polymerase"/>
    <property type="match status" value="1"/>
</dbReference>
<feature type="domain" description="DNA-directed RNA polymerase RBP11-like dimerisation" evidence="4">
    <location>
        <begin position="32"/>
        <end position="59"/>
    </location>
</feature>
<dbReference type="InterPro" id="IPR036603">
    <property type="entry name" value="RBP11-like"/>
</dbReference>
<comment type="caution">
    <text evidence="5">The sequence shown here is derived from an EMBL/GenBank/DDBJ whole genome shotgun (WGS) entry which is preliminary data.</text>
</comment>
<gene>
    <name evidence="5" type="ORF">ILEXP_LOCUS21262</name>
    <name evidence="6" type="ORF">ILEXP_LOCUS44807</name>
</gene>
<protein>
    <recommendedName>
        <fullName evidence="4">DNA-directed RNA polymerase RBP11-like dimerisation domain-containing protein</fullName>
    </recommendedName>
</protein>
<evidence type="ECO:0000313" key="7">
    <source>
        <dbReference type="Proteomes" id="UP001642360"/>
    </source>
</evidence>
<dbReference type="EMBL" id="CAUOFW020006508">
    <property type="protein sequence ID" value="CAK9175015.1"/>
    <property type="molecule type" value="Genomic_DNA"/>
</dbReference>
<evidence type="ECO:0000256" key="1">
    <source>
        <dbReference type="ARBA" id="ARBA00022478"/>
    </source>
</evidence>